<organism evidence="2 3">
    <name type="scientific">Flavimobilis soli</name>
    <dbReference type="NCBI Taxonomy" id="442709"/>
    <lineage>
        <taxon>Bacteria</taxon>
        <taxon>Bacillati</taxon>
        <taxon>Actinomycetota</taxon>
        <taxon>Actinomycetes</taxon>
        <taxon>Micrococcales</taxon>
        <taxon>Jonesiaceae</taxon>
        <taxon>Flavimobilis</taxon>
    </lineage>
</organism>
<protein>
    <submittedName>
        <fullName evidence="2">Glyoxylase-like metal-dependent hydrolase (Beta-lactamase superfamily II)</fullName>
    </submittedName>
</protein>
<comment type="caution">
    <text evidence="2">The sequence shown here is derived from an EMBL/GenBank/DDBJ whole genome shotgun (WGS) entry which is preliminary data.</text>
</comment>
<evidence type="ECO:0000313" key="2">
    <source>
        <dbReference type="EMBL" id="PFG35715.1"/>
    </source>
</evidence>
<evidence type="ECO:0000313" key="3">
    <source>
        <dbReference type="Proteomes" id="UP000221394"/>
    </source>
</evidence>
<dbReference type="EMBL" id="PDJH01000001">
    <property type="protein sequence ID" value="PFG35715.1"/>
    <property type="molecule type" value="Genomic_DNA"/>
</dbReference>
<dbReference type="PANTHER" id="PTHR46233:SF1">
    <property type="entry name" value="CONSERVED PROTEIN"/>
    <property type="match status" value="1"/>
</dbReference>
<dbReference type="InterPro" id="IPR001279">
    <property type="entry name" value="Metallo-B-lactamas"/>
</dbReference>
<keyword evidence="3" id="KW-1185">Reference proteome</keyword>
<dbReference type="SMART" id="SM00849">
    <property type="entry name" value="Lactamase_B"/>
    <property type="match status" value="1"/>
</dbReference>
<dbReference type="Gene3D" id="3.60.15.10">
    <property type="entry name" value="Ribonuclease Z/Hydroxyacylglutathione hydrolase-like"/>
    <property type="match status" value="1"/>
</dbReference>
<dbReference type="SUPFAM" id="SSF56281">
    <property type="entry name" value="Metallo-hydrolase/oxidoreductase"/>
    <property type="match status" value="1"/>
</dbReference>
<dbReference type="AlphaFoldDB" id="A0A2A9EBQ4"/>
<dbReference type="PANTHER" id="PTHR46233">
    <property type="entry name" value="HYDROXYACYLGLUTATHIONE HYDROLASE GLOC"/>
    <property type="match status" value="1"/>
</dbReference>
<dbReference type="Proteomes" id="UP000221394">
    <property type="component" value="Unassembled WGS sequence"/>
</dbReference>
<keyword evidence="2" id="KW-0378">Hydrolase</keyword>
<name>A0A2A9EBQ4_9MICO</name>
<accession>A0A2A9EBQ4</accession>
<dbReference type="InterPro" id="IPR036866">
    <property type="entry name" value="RibonucZ/Hydroxyglut_hydro"/>
</dbReference>
<dbReference type="Pfam" id="PF00753">
    <property type="entry name" value="Lactamase_B"/>
    <property type="match status" value="1"/>
</dbReference>
<gene>
    <name evidence="2" type="ORF">ATL41_0410</name>
</gene>
<feature type="domain" description="Metallo-beta-lactamase" evidence="1">
    <location>
        <begin position="42"/>
        <end position="214"/>
    </location>
</feature>
<proteinExistence type="predicted"/>
<evidence type="ECO:0000259" key="1">
    <source>
        <dbReference type="SMART" id="SM00849"/>
    </source>
</evidence>
<dbReference type="GO" id="GO:0016787">
    <property type="term" value="F:hydrolase activity"/>
    <property type="evidence" value="ECO:0007669"/>
    <property type="project" value="UniProtKB-KW"/>
</dbReference>
<sequence>MLNSMSQADMTPDRAHVVVGGPAHVRELPGAVVRKLAVGPMDNNAYLVTCTTTGAQTLVDPAADSDALLALVREGSGSARLDAILVTHRHRDHVGALWDMHAVTGAPVAVGDADADDVAHRCDVVVARRLRHLDTVRVGALTLEAVELRGHTPGSMTFVLAVPGVAVQLFTGDSLFPGGVGKTSSPDDFRSLLGDVRTRLFDRFPDETVVRPGHGDDTTLGRERPHLAEWEARGW</sequence>
<reference evidence="2 3" key="1">
    <citation type="submission" date="2017-10" db="EMBL/GenBank/DDBJ databases">
        <title>Sequencing the genomes of 1000 actinobacteria strains.</title>
        <authorList>
            <person name="Klenk H.-P."/>
        </authorList>
    </citation>
    <scope>NUCLEOTIDE SEQUENCE [LARGE SCALE GENOMIC DNA]</scope>
    <source>
        <strain evidence="2 3">DSM 21574</strain>
    </source>
</reference>
<dbReference type="CDD" id="cd06262">
    <property type="entry name" value="metallo-hydrolase-like_MBL-fold"/>
    <property type="match status" value="1"/>
</dbReference>
<dbReference type="InterPro" id="IPR051453">
    <property type="entry name" value="MBL_Glyoxalase_II"/>
</dbReference>